<dbReference type="Proteomes" id="UP000095759">
    <property type="component" value="Unassembled WGS sequence"/>
</dbReference>
<sequence length="124" mass="13340">MGPLPQDGPWLDDAAGRLIRPYTVSDGRTRPTTALDLLSMVRATGAEPPLHLGPEHTQALGLCSHPTSVAEIAAYLRLPVVVTKVLLSDLVDCGALTTHAPRFDDQPTDLTLLEAVLDGLRRRL</sequence>
<dbReference type="PANTHER" id="PTHR36221:SF1">
    <property type="entry name" value="DUF742 DOMAIN-CONTAINING PROTEIN"/>
    <property type="match status" value="1"/>
</dbReference>
<dbReference type="InterPro" id="IPR007995">
    <property type="entry name" value="DUF742"/>
</dbReference>
<name>A0A1E5P3A1_9ACTN</name>
<dbReference type="AlphaFoldDB" id="A0A1E5P3A1"/>
<gene>
    <name evidence="1" type="ORF">AS594_05660</name>
</gene>
<evidence type="ECO:0000313" key="1">
    <source>
        <dbReference type="EMBL" id="OEJ24038.1"/>
    </source>
</evidence>
<comment type="caution">
    <text evidence="1">The sequence shown here is derived from an EMBL/GenBank/DDBJ whole genome shotgun (WGS) entry which is preliminary data.</text>
</comment>
<dbReference type="RefSeq" id="WP_069933368.1">
    <property type="nucleotide sequence ID" value="NZ_MEHJ01000001.1"/>
</dbReference>
<dbReference type="OrthoDB" id="4274007at2"/>
<reference evidence="1 2" key="1">
    <citation type="submission" date="2016-08" db="EMBL/GenBank/DDBJ databases">
        <title>Complete genome sequence of Streptomyces agglomeratus strain 6-3-2, a novel anti-MRSA actinomycete isolated from Wuli of Tebit, China.</title>
        <authorList>
            <person name="Chen X."/>
        </authorList>
    </citation>
    <scope>NUCLEOTIDE SEQUENCE [LARGE SCALE GENOMIC DNA]</scope>
    <source>
        <strain evidence="1 2">6-3-2</strain>
    </source>
</reference>
<evidence type="ECO:0000313" key="2">
    <source>
        <dbReference type="Proteomes" id="UP000095759"/>
    </source>
</evidence>
<dbReference type="Pfam" id="PF05331">
    <property type="entry name" value="DUF742"/>
    <property type="match status" value="1"/>
</dbReference>
<protein>
    <submittedName>
        <fullName evidence="1">Multi-component regulatory system-3</fullName>
    </submittedName>
</protein>
<dbReference type="STRING" id="285458.BGM19_31130"/>
<accession>A0A1E5P3A1</accession>
<keyword evidence="2" id="KW-1185">Reference proteome</keyword>
<proteinExistence type="predicted"/>
<dbReference type="EMBL" id="MEHJ01000001">
    <property type="protein sequence ID" value="OEJ24038.1"/>
    <property type="molecule type" value="Genomic_DNA"/>
</dbReference>
<dbReference type="PANTHER" id="PTHR36221">
    <property type="entry name" value="DUF742 DOMAIN-CONTAINING PROTEIN"/>
    <property type="match status" value="1"/>
</dbReference>
<organism evidence="1 2">
    <name type="scientific">Streptomyces agglomeratus</name>
    <dbReference type="NCBI Taxonomy" id="285458"/>
    <lineage>
        <taxon>Bacteria</taxon>
        <taxon>Bacillati</taxon>
        <taxon>Actinomycetota</taxon>
        <taxon>Actinomycetes</taxon>
        <taxon>Kitasatosporales</taxon>
        <taxon>Streptomycetaceae</taxon>
        <taxon>Streptomyces</taxon>
    </lineage>
</organism>